<protein>
    <submittedName>
        <fullName evidence="2">NAD binding domain of 6-phosphogluconate dehydrogenase</fullName>
    </submittedName>
</protein>
<name>A0A1H9QQC1_9LACT</name>
<dbReference type="Proteomes" id="UP000198948">
    <property type="component" value="Unassembled WGS sequence"/>
</dbReference>
<dbReference type="SUPFAM" id="SSF51735">
    <property type="entry name" value="NAD(P)-binding Rossmann-fold domains"/>
    <property type="match status" value="1"/>
</dbReference>
<dbReference type="AlphaFoldDB" id="A0A1H9QQC1"/>
<evidence type="ECO:0000313" key="2">
    <source>
        <dbReference type="EMBL" id="SER62644.1"/>
    </source>
</evidence>
<feature type="domain" description="6-phosphogluconate dehydrogenase NADP-binding" evidence="1">
    <location>
        <begin position="118"/>
        <end position="229"/>
    </location>
</feature>
<accession>A0A1H9QQC1</accession>
<evidence type="ECO:0000313" key="3">
    <source>
        <dbReference type="Proteomes" id="UP000198948"/>
    </source>
</evidence>
<dbReference type="OrthoDB" id="2360403at2"/>
<evidence type="ECO:0000259" key="1">
    <source>
        <dbReference type="Pfam" id="PF03446"/>
    </source>
</evidence>
<sequence>MMPIFNEDIAFFSTTAKVTSQTNILPEKMVLGKARKNYLFSSKADTEAFFQENDVPKHLFVDVENKRDFDLKQTIDQQLENVTPSSQIHAYKPNDVTMEAADLLISKLMNDDVAGKNILIFGAGNLGAKLSIRLAERNAHVSIWNLHADTAQTVIDGINLFLPRFSPKITFYQEIKDHYDLAISFISAEQVIDAHFLSVMKEKAFVIDGGISNYTSSFIADSESKKIRMLRLDVRMADEYLAFAAQSRLAEGFYEMSIGEREINGMNIVSGGIIGRCGEVVVDSYLHPTRIVGIANGLGGLLNAEEYTQQQQQDIERIRTELF</sequence>
<dbReference type="STRING" id="142588.SAMN04488559_102218"/>
<dbReference type="GO" id="GO:0050661">
    <property type="term" value="F:NADP binding"/>
    <property type="evidence" value="ECO:0007669"/>
    <property type="project" value="InterPro"/>
</dbReference>
<dbReference type="InterPro" id="IPR006115">
    <property type="entry name" value="6PGDH_NADP-bd"/>
</dbReference>
<proteinExistence type="predicted"/>
<dbReference type="Pfam" id="PF03446">
    <property type="entry name" value="NAD_binding_2"/>
    <property type="match status" value="1"/>
</dbReference>
<gene>
    <name evidence="2" type="ORF">SAMN04488559_102218</name>
</gene>
<reference evidence="2 3" key="1">
    <citation type="submission" date="2016-10" db="EMBL/GenBank/DDBJ databases">
        <authorList>
            <person name="de Groot N.N."/>
        </authorList>
    </citation>
    <scope>NUCLEOTIDE SEQUENCE [LARGE SCALE GENOMIC DNA]</scope>
    <source>
        <strain evidence="2 3">DSM 13760</strain>
    </source>
</reference>
<dbReference type="Gene3D" id="3.40.50.720">
    <property type="entry name" value="NAD(P)-binding Rossmann-like Domain"/>
    <property type="match status" value="1"/>
</dbReference>
<keyword evidence="3" id="KW-1185">Reference proteome</keyword>
<dbReference type="EMBL" id="FOHA01000002">
    <property type="protein sequence ID" value="SER62644.1"/>
    <property type="molecule type" value="Genomic_DNA"/>
</dbReference>
<dbReference type="InterPro" id="IPR036291">
    <property type="entry name" value="NAD(P)-bd_dom_sf"/>
</dbReference>
<organism evidence="2 3">
    <name type="scientific">Isobaculum melis</name>
    <dbReference type="NCBI Taxonomy" id="142588"/>
    <lineage>
        <taxon>Bacteria</taxon>
        <taxon>Bacillati</taxon>
        <taxon>Bacillota</taxon>
        <taxon>Bacilli</taxon>
        <taxon>Lactobacillales</taxon>
        <taxon>Carnobacteriaceae</taxon>
        <taxon>Isobaculum</taxon>
    </lineage>
</organism>